<evidence type="ECO:0000313" key="1">
    <source>
        <dbReference type="EMBL" id="KAH7657368.1"/>
    </source>
</evidence>
<keyword evidence="2" id="KW-1185">Reference proteome</keyword>
<dbReference type="Proteomes" id="UP000827976">
    <property type="component" value="Chromosome 17"/>
</dbReference>
<keyword evidence="1" id="KW-0378">Hydrolase</keyword>
<keyword evidence="1" id="KW-0326">Glycosidase</keyword>
<proteinExistence type="predicted"/>
<accession>A0ACB7UAP1</accession>
<dbReference type="EMBL" id="CM037027">
    <property type="protein sequence ID" value="KAH7657368.1"/>
    <property type="molecule type" value="Genomic_DNA"/>
</dbReference>
<dbReference type="EC" id="3.2.1.23" evidence="1"/>
<name>A0ACB7UAP1_DIOAL</name>
<reference evidence="2" key="1">
    <citation type="journal article" date="2022" name="Nat. Commun.">
        <title>Chromosome evolution and the genetic basis of agronomically important traits in greater yam.</title>
        <authorList>
            <person name="Bredeson J.V."/>
            <person name="Lyons J.B."/>
            <person name="Oniyinde I.O."/>
            <person name="Okereke N.R."/>
            <person name="Kolade O."/>
            <person name="Nnabue I."/>
            <person name="Nwadili C.O."/>
            <person name="Hribova E."/>
            <person name="Parker M."/>
            <person name="Nwogha J."/>
            <person name="Shu S."/>
            <person name="Carlson J."/>
            <person name="Kariba R."/>
            <person name="Muthemba S."/>
            <person name="Knop K."/>
            <person name="Barton G.J."/>
            <person name="Sherwood A.V."/>
            <person name="Lopez-Montes A."/>
            <person name="Asiedu R."/>
            <person name="Jamnadass R."/>
            <person name="Muchugi A."/>
            <person name="Goodstein D."/>
            <person name="Egesi C.N."/>
            <person name="Featherston J."/>
            <person name="Asfaw A."/>
            <person name="Simpson G.G."/>
            <person name="Dolezel J."/>
            <person name="Hendre P.S."/>
            <person name="Van Deynze A."/>
            <person name="Kumar P.L."/>
            <person name="Obidiegwu J.E."/>
            <person name="Bhattacharjee R."/>
            <person name="Rokhsar D.S."/>
        </authorList>
    </citation>
    <scope>NUCLEOTIDE SEQUENCE [LARGE SCALE GENOMIC DNA]</scope>
    <source>
        <strain evidence="2">cv. TDa95/00328</strain>
    </source>
</reference>
<gene>
    <name evidence="1" type="ORF">IHE45_17G017500</name>
</gene>
<comment type="caution">
    <text evidence="1">The sequence shown here is derived from an EMBL/GenBank/DDBJ whole genome shotgun (WGS) entry which is preliminary data.</text>
</comment>
<sequence length="101" mass="11047">MQPSINNWHNKTYQILKAHLLCPAGQKMSQIKFASFGTPQGVCGSYSEGACHAHKSYDAFEKEGLLQNCIGQQYCAVAVVPQIFGRDPCPGTIKKLSVEAM</sequence>
<evidence type="ECO:0000313" key="2">
    <source>
        <dbReference type="Proteomes" id="UP000827976"/>
    </source>
</evidence>
<protein>
    <submittedName>
        <fullName evidence="1">Beta-galactosidase protein</fullName>
        <ecNumber evidence="1">3.2.1.23</ecNumber>
    </submittedName>
</protein>
<organism evidence="1 2">
    <name type="scientific">Dioscorea alata</name>
    <name type="common">Purple yam</name>
    <dbReference type="NCBI Taxonomy" id="55571"/>
    <lineage>
        <taxon>Eukaryota</taxon>
        <taxon>Viridiplantae</taxon>
        <taxon>Streptophyta</taxon>
        <taxon>Embryophyta</taxon>
        <taxon>Tracheophyta</taxon>
        <taxon>Spermatophyta</taxon>
        <taxon>Magnoliopsida</taxon>
        <taxon>Liliopsida</taxon>
        <taxon>Dioscoreales</taxon>
        <taxon>Dioscoreaceae</taxon>
        <taxon>Dioscorea</taxon>
    </lineage>
</organism>